<keyword evidence="4" id="KW-0732">Signal</keyword>
<name>A0A0C9RJ29_9HYME</name>
<gene>
    <name evidence="5" type="primary">LCP17_1</name>
    <name evidence="7" type="synonym">LOC105268873</name>
    <name evidence="5" type="ORF">g.5456</name>
</gene>
<dbReference type="PANTHER" id="PTHR10380:SF173">
    <property type="entry name" value="CUTICULAR PROTEIN 47EF, ISOFORM C-RELATED"/>
    <property type="match status" value="1"/>
</dbReference>
<reference evidence="5" key="1">
    <citation type="submission" date="2015-01" db="EMBL/GenBank/DDBJ databases">
        <title>Transcriptome Assembly of Fopius arisanus.</title>
        <authorList>
            <person name="Geib S."/>
        </authorList>
    </citation>
    <scope>NUCLEOTIDE SEQUENCE</scope>
</reference>
<dbReference type="InterPro" id="IPR050468">
    <property type="entry name" value="Cuticle_Struct_Prot"/>
</dbReference>
<protein>
    <submittedName>
        <fullName evidence="5">LCP17_1 protein</fullName>
    </submittedName>
    <submittedName>
        <fullName evidence="7">Pupal cuticle protein Edg-78E</fullName>
    </submittedName>
</protein>
<organism evidence="5">
    <name type="scientific">Fopius arisanus</name>
    <dbReference type="NCBI Taxonomy" id="64838"/>
    <lineage>
        <taxon>Eukaryota</taxon>
        <taxon>Metazoa</taxon>
        <taxon>Ecdysozoa</taxon>
        <taxon>Arthropoda</taxon>
        <taxon>Hexapoda</taxon>
        <taxon>Insecta</taxon>
        <taxon>Pterygota</taxon>
        <taxon>Neoptera</taxon>
        <taxon>Endopterygota</taxon>
        <taxon>Hymenoptera</taxon>
        <taxon>Apocrita</taxon>
        <taxon>Ichneumonoidea</taxon>
        <taxon>Braconidae</taxon>
        <taxon>Opiinae</taxon>
        <taxon>Fopius</taxon>
    </lineage>
</organism>
<evidence type="ECO:0000313" key="5">
    <source>
        <dbReference type="EMBL" id="JAG78007.1"/>
    </source>
</evidence>
<evidence type="ECO:0000313" key="6">
    <source>
        <dbReference type="Proteomes" id="UP000694866"/>
    </source>
</evidence>
<feature type="region of interest" description="Disordered" evidence="3">
    <location>
        <begin position="151"/>
        <end position="173"/>
    </location>
</feature>
<dbReference type="Pfam" id="PF00379">
    <property type="entry name" value="Chitin_bind_4"/>
    <property type="match status" value="1"/>
</dbReference>
<dbReference type="InterPro" id="IPR000618">
    <property type="entry name" value="Insect_cuticle"/>
</dbReference>
<evidence type="ECO:0000256" key="3">
    <source>
        <dbReference type="SAM" id="MobiDB-lite"/>
    </source>
</evidence>
<evidence type="ECO:0000313" key="7">
    <source>
        <dbReference type="RefSeq" id="XP_011307048.1"/>
    </source>
</evidence>
<reference evidence="7" key="2">
    <citation type="submission" date="2025-04" db="UniProtKB">
        <authorList>
            <consortium name="RefSeq"/>
        </authorList>
    </citation>
    <scope>IDENTIFICATION</scope>
    <source>
        <strain evidence="7">USDA-PBARC FA_bdor</strain>
        <tissue evidence="7">Whole organism</tissue>
    </source>
</reference>
<dbReference type="PROSITE" id="PS51155">
    <property type="entry name" value="CHIT_BIND_RR_2"/>
    <property type="match status" value="1"/>
</dbReference>
<dbReference type="Proteomes" id="UP000694866">
    <property type="component" value="Unplaced"/>
</dbReference>
<dbReference type="PANTHER" id="PTHR10380">
    <property type="entry name" value="CUTICLE PROTEIN"/>
    <property type="match status" value="1"/>
</dbReference>
<accession>A0A9R1TDF6</accession>
<sequence length="173" mass="18987">MKNFLILLAFVVAICVSQPVNNVQRKNIAGQSPGQVFQGQVPVEHVQVPVGIISQDSEVNPDGSFHNVWESENGIRVQEEASVKLLRDNTVVQTVVGQVSYVDPEGTQVVLRYVADENGFHPEGEHLPTPPPVPTGIARGLEWIQAHPPVEETKPLEETPTQGVSFEANRRNN</sequence>
<dbReference type="PROSITE" id="PS00233">
    <property type="entry name" value="CHIT_BIND_RR_1"/>
    <property type="match status" value="1"/>
</dbReference>
<dbReference type="EMBL" id="GBYB01008240">
    <property type="protein sequence ID" value="JAG78007.1"/>
    <property type="molecule type" value="Transcribed_RNA"/>
</dbReference>
<accession>A0A0C9RJ29</accession>
<evidence type="ECO:0000256" key="1">
    <source>
        <dbReference type="ARBA" id="ARBA00022460"/>
    </source>
</evidence>
<dbReference type="InterPro" id="IPR031311">
    <property type="entry name" value="CHIT_BIND_RR_consensus"/>
</dbReference>
<dbReference type="OrthoDB" id="6493579at2759"/>
<dbReference type="KEGG" id="fas:105268873"/>
<dbReference type="GeneID" id="105268873"/>
<proteinExistence type="predicted"/>
<evidence type="ECO:0000256" key="4">
    <source>
        <dbReference type="SAM" id="SignalP"/>
    </source>
</evidence>
<evidence type="ECO:0000256" key="2">
    <source>
        <dbReference type="PROSITE-ProRule" id="PRU00497"/>
    </source>
</evidence>
<feature type="signal peptide" evidence="4">
    <location>
        <begin position="1"/>
        <end position="17"/>
    </location>
</feature>
<keyword evidence="6" id="KW-1185">Reference proteome</keyword>
<dbReference type="AlphaFoldDB" id="A0A0C9RJ29"/>
<keyword evidence="1 2" id="KW-0193">Cuticle</keyword>
<dbReference type="GO" id="GO:0062129">
    <property type="term" value="C:chitin-based extracellular matrix"/>
    <property type="evidence" value="ECO:0007669"/>
    <property type="project" value="TreeGrafter"/>
</dbReference>
<dbReference type="GO" id="GO:0008010">
    <property type="term" value="F:structural constituent of chitin-based larval cuticle"/>
    <property type="evidence" value="ECO:0007669"/>
    <property type="project" value="TreeGrafter"/>
</dbReference>
<dbReference type="RefSeq" id="XP_011307048.1">
    <property type="nucleotide sequence ID" value="XM_011308746.1"/>
</dbReference>
<feature type="chain" id="PRO_5044541742" evidence="4">
    <location>
        <begin position="18"/>
        <end position="173"/>
    </location>
</feature>